<dbReference type="Pfam" id="PF02911">
    <property type="entry name" value="Formyl_trans_C"/>
    <property type="match status" value="1"/>
</dbReference>
<evidence type="ECO:0000259" key="6">
    <source>
        <dbReference type="Pfam" id="PF00551"/>
    </source>
</evidence>
<evidence type="ECO:0000256" key="2">
    <source>
        <dbReference type="ARBA" id="ARBA00012261"/>
    </source>
</evidence>
<name>A0AAE1HW90_9NEOP</name>
<dbReference type="EC" id="2.1.2.9" evidence="2"/>
<gene>
    <name evidence="8" type="ORF">KUF71_016820</name>
</gene>
<feature type="domain" description="Formyl transferase N-terminal" evidence="6">
    <location>
        <begin position="122"/>
        <end position="222"/>
    </location>
</feature>
<evidence type="ECO:0000259" key="7">
    <source>
        <dbReference type="Pfam" id="PF02911"/>
    </source>
</evidence>
<evidence type="ECO:0000313" key="9">
    <source>
        <dbReference type="Proteomes" id="UP001219518"/>
    </source>
</evidence>
<keyword evidence="9" id="KW-1185">Reference proteome</keyword>
<dbReference type="GO" id="GO:0005739">
    <property type="term" value="C:mitochondrion"/>
    <property type="evidence" value="ECO:0007669"/>
    <property type="project" value="TreeGrafter"/>
</dbReference>
<evidence type="ECO:0000256" key="3">
    <source>
        <dbReference type="ARBA" id="ARBA00014185"/>
    </source>
</evidence>
<reference evidence="8" key="2">
    <citation type="journal article" date="2023" name="BMC Genomics">
        <title>Pest status, molecular evolution, and epigenetic factors derived from the genome assembly of Frankliniella fusca, a thysanopteran phytovirus vector.</title>
        <authorList>
            <person name="Catto M.A."/>
            <person name="Labadie P.E."/>
            <person name="Jacobson A.L."/>
            <person name="Kennedy G.G."/>
            <person name="Srinivasan R."/>
            <person name="Hunt B.G."/>
        </authorList>
    </citation>
    <scope>NUCLEOTIDE SEQUENCE</scope>
    <source>
        <strain evidence="8">PL_HMW_Pooled</strain>
    </source>
</reference>
<proteinExistence type="inferred from homology"/>
<dbReference type="InterPro" id="IPR036477">
    <property type="entry name" value="Formyl_transf_N_sf"/>
</dbReference>
<dbReference type="SUPFAM" id="SSF53328">
    <property type="entry name" value="Formyltransferase"/>
    <property type="match status" value="1"/>
</dbReference>
<dbReference type="SUPFAM" id="SSF50486">
    <property type="entry name" value="FMT C-terminal domain-like"/>
    <property type="match status" value="1"/>
</dbReference>
<keyword evidence="4" id="KW-0808">Transferase</keyword>
<keyword evidence="5" id="KW-0648">Protein biosynthesis</keyword>
<dbReference type="InterPro" id="IPR005794">
    <property type="entry name" value="Fmt"/>
</dbReference>
<dbReference type="InterPro" id="IPR011034">
    <property type="entry name" value="Formyl_transferase-like_C_sf"/>
</dbReference>
<dbReference type="InterPro" id="IPR005793">
    <property type="entry name" value="Formyl_trans_C"/>
</dbReference>
<dbReference type="InterPro" id="IPR041711">
    <property type="entry name" value="Met-tRNA-FMT_N"/>
</dbReference>
<comment type="similarity">
    <text evidence="1">Belongs to the Fmt family.</text>
</comment>
<dbReference type="CDD" id="cd08646">
    <property type="entry name" value="FMT_core_Met-tRNA-FMT_N"/>
    <property type="match status" value="1"/>
</dbReference>
<dbReference type="EMBL" id="JAHWGI010001337">
    <property type="protein sequence ID" value="KAK3928573.1"/>
    <property type="molecule type" value="Genomic_DNA"/>
</dbReference>
<evidence type="ECO:0000256" key="1">
    <source>
        <dbReference type="ARBA" id="ARBA00010699"/>
    </source>
</evidence>
<evidence type="ECO:0000256" key="4">
    <source>
        <dbReference type="ARBA" id="ARBA00022679"/>
    </source>
</evidence>
<reference evidence="8" key="1">
    <citation type="submission" date="2021-07" db="EMBL/GenBank/DDBJ databases">
        <authorList>
            <person name="Catto M.A."/>
            <person name="Jacobson A."/>
            <person name="Kennedy G."/>
            <person name="Labadie P."/>
            <person name="Hunt B.G."/>
            <person name="Srinivasan R."/>
        </authorList>
    </citation>
    <scope>NUCLEOTIDE SEQUENCE</scope>
    <source>
        <strain evidence="8">PL_HMW_Pooled</strain>
        <tissue evidence="8">Head</tissue>
    </source>
</reference>
<dbReference type="Pfam" id="PF00551">
    <property type="entry name" value="Formyl_trans_N"/>
    <property type="match status" value="1"/>
</dbReference>
<dbReference type="PANTHER" id="PTHR11138">
    <property type="entry name" value="METHIONYL-TRNA FORMYLTRANSFERASE"/>
    <property type="match status" value="1"/>
</dbReference>
<dbReference type="NCBIfam" id="TIGR00460">
    <property type="entry name" value="fmt"/>
    <property type="match status" value="1"/>
</dbReference>
<dbReference type="Gene3D" id="3.40.50.12230">
    <property type="match status" value="1"/>
</dbReference>
<dbReference type="PANTHER" id="PTHR11138:SF5">
    <property type="entry name" value="METHIONYL-TRNA FORMYLTRANSFERASE, MITOCHONDRIAL"/>
    <property type="match status" value="1"/>
</dbReference>
<sequence length="379" mass="43285">MKHIFLCRNMYFTATTFKILKFTKRKRSLCRLICSNPSLPNFKKVGRRENRNASSWRVMFFGSDDFSLGTLTRLNDEMRTTKTVSKLEVVTSKWHLNPVRLFGQQNSLVTHEWPIDVHLTKGFDIGVVASFGHMIPKEVIDSFPLGMLNVHGSLLPRWRGAAPVNYAIMHGDKITGISIMRIQPHAFDVGEVISKKEVQIHSKEMAPQLRKRLSEIGGEEIISCIRKLPTCLENAEPQLDYGVTYAPKLTSDVGHINFEKMNAKCIYNRYRGLFGMVPLMTSWNGLRLTLHDVSECDNSNTENQLLIGINTVKNSSQPAPSTPGQVFYDKKSKALVIRCIENSFLIVRRVAPHRRKPMSALEFYNGYMSKQDKAKWMFI</sequence>
<accession>A0AAE1HW90</accession>
<feature type="domain" description="Formyl transferase C-terminal" evidence="7">
    <location>
        <begin position="248"/>
        <end position="367"/>
    </location>
</feature>
<evidence type="ECO:0000256" key="5">
    <source>
        <dbReference type="ARBA" id="ARBA00022917"/>
    </source>
</evidence>
<dbReference type="GO" id="GO:0004479">
    <property type="term" value="F:methionyl-tRNA formyltransferase activity"/>
    <property type="evidence" value="ECO:0007669"/>
    <property type="project" value="UniProtKB-EC"/>
</dbReference>
<evidence type="ECO:0000313" key="8">
    <source>
        <dbReference type="EMBL" id="KAK3928573.1"/>
    </source>
</evidence>
<organism evidence="8 9">
    <name type="scientific">Frankliniella fusca</name>
    <dbReference type="NCBI Taxonomy" id="407009"/>
    <lineage>
        <taxon>Eukaryota</taxon>
        <taxon>Metazoa</taxon>
        <taxon>Ecdysozoa</taxon>
        <taxon>Arthropoda</taxon>
        <taxon>Hexapoda</taxon>
        <taxon>Insecta</taxon>
        <taxon>Pterygota</taxon>
        <taxon>Neoptera</taxon>
        <taxon>Paraneoptera</taxon>
        <taxon>Thysanoptera</taxon>
        <taxon>Terebrantia</taxon>
        <taxon>Thripoidea</taxon>
        <taxon>Thripidae</taxon>
        <taxon>Frankliniella</taxon>
    </lineage>
</organism>
<comment type="caution">
    <text evidence="8">The sequence shown here is derived from an EMBL/GenBank/DDBJ whole genome shotgun (WGS) entry which is preliminary data.</text>
</comment>
<protein>
    <recommendedName>
        <fullName evidence="3">Methionyl-tRNA formyltransferase, mitochondrial</fullName>
        <ecNumber evidence="2">2.1.2.9</ecNumber>
    </recommendedName>
</protein>
<dbReference type="AlphaFoldDB" id="A0AAE1HW90"/>
<dbReference type="Proteomes" id="UP001219518">
    <property type="component" value="Unassembled WGS sequence"/>
</dbReference>
<dbReference type="InterPro" id="IPR002376">
    <property type="entry name" value="Formyl_transf_N"/>
</dbReference>